<keyword evidence="3" id="KW-1185">Reference proteome</keyword>
<evidence type="ECO:0000256" key="1">
    <source>
        <dbReference type="SAM" id="MobiDB-lite"/>
    </source>
</evidence>
<name>A0A418WXV2_9BURK</name>
<protein>
    <submittedName>
        <fullName evidence="2">Uncharacterized protein</fullName>
    </submittedName>
</protein>
<dbReference type="EMBL" id="QYUN01000002">
    <property type="protein sequence ID" value="RJG05032.1"/>
    <property type="molecule type" value="Genomic_DNA"/>
</dbReference>
<dbReference type="Proteomes" id="UP000285190">
    <property type="component" value="Unassembled WGS sequence"/>
</dbReference>
<reference evidence="2 3" key="1">
    <citation type="submission" date="2018-09" db="EMBL/GenBank/DDBJ databases">
        <authorList>
            <person name="Zhu H."/>
        </authorList>
    </citation>
    <scope>NUCLEOTIDE SEQUENCE [LARGE SCALE GENOMIC DNA]</scope>
    <source>
        <strain evidence="2 3">K2R10-39</strain>
    </source>
</reference>
<comment type="caution">
    <text evidence="2">The sequence shown here is derived from an EMBL/GenBank/DDBJ whole genome shotgun (WGS) entry which is preliminary data.</text>
</comment>
<sequence length="447" mass="51158">MKRMNEVGEFMRTLGFAIRPAVLSALLIAIAQLHGNVAHAASGYFDKAYFESQLPPGCTADPAIDSSYIKPPPPPYPPRDPKRRGFLQSDARNQISCRDYVPPAVWPHAHAKEPAWPEPVTPARPQDFDLKNGRATGTDPVASAWFDHLCEKEAGEFYYRKISDDQQPVSVINLRPRQVYIDNAYLFDMYWIEAKSSYFADQTLVDVKYRGGRQYFSASQNRAPGKPHHLTLTTDDNGFTTYKFIAESGEEYSLREWGFFEIKRSSQPLFVERPLTVDEQKKYPDARLMRFEYEALPPSTRVTLINGREVLMVRRTPGPKSGCSRYDYDCQQAYNDKYGEQRPIVTPTNESRAQYGYVWREITRSPEDLRLGITGSETMVVDMRTGEVIALRRNFMRQFVPDKPFIVVRDMRRAAFAGNCTNVTRRRLGDFIEIALGLHPDRGPSPR</sequence>
<organism evidence="2 3">
    <name type="scientific">Noviherbaspirillum cavernae</name>
    <dbReference type="NCBI Taxonomy" id="2320862"/>
    <lineage>
        <taxon>Bacteria</taxon>
        <taxon>Pseudomonadati</taxon>
        <taxon>Pseudomonadota</taxon>
        <taxon>Betaproteobacteria</taxon>
        <taxon>Burkholderiales</taxon>
        <taxon>Oxalobacteraceae</taxon>
        <taxon>Noviherbaspirillum</taxon>
    </lineage>
</organism>
<feature type="region of interest" description="Disordered" evidence="1">
    <location>
        <begin position="61"/>
        <end position="85"/>
    </location>
</feature>
<evidence type="ECO:0000313" key="3">
    <source>
        <dbReference type="Proteomes" id="UP000285190"/>
    </source>
</evidence>
<evidence type="ECO:0000313" key="2">
    <source>
        <dbReference type="EMBL" id="RJG05032.1"/>
    </source>
</evidence>
<dbReference type="AlphaFoldDB" id="A0A418WXV2"/>
<accession>A0A418WXV2</accession>
<gene>
    <name evidence="2" type="ORF">D3870_02480</name>
</gene>
<proteinExistence type="predicted"/>